<keyword evidence="1" id="KW-1133">Transmembrane helix</keyword>
<proteinExistence type="predicted"/>
<keyword evidence="1" id="KW-0812">Transmembrane</keyword>
<protein>
    <submittedName>
        <fullName evidence="3">Uncharacterized protein</fullName>
    </submittedName>
</protein>
<evidence type="ECO:0000256" key="1">
    <source>
        <dbReference type="SAM" id="Phobius"/>
    </source>
</evidence>
<feature type="transmembrane region" description="Helical" evidence="1">
    <location>
        <begin position="52"/>
        <end position="72"/>
    </location>
</feature>
<dbReference type="WBParaSite" id="Hba_03510">
    <property type="protein sequence ID" value="Hba_03510"/>
    <property type="gene ID" value="Hba_03510"/>
</dbReference>
<name>A0A1I7WEW2_HETBA</name>
<accession>A0A1I7WEW2</accession>
<evidence type="ECO:0000313" key="3">
    <source>
        <dbReference type="WBParaSite" id="Hba_03510"/>
    </source>
</evidence>
<dbReference type="AlphaFoldDB" id="A0A1I7WEW2"/>
<reference evidence="3" key="1">
    <citation type="submission" date="2016-11" db="UniProtKB">
        <authorList>
            <consortium name="WormBaseParasite"/>
        </authorList>
    </citation>
    <scope>IDENTIFICATION</scope>
</reference>
<keyword evidence="1" id="KW-0472">Membrane</keyword>
<keyword evidence="2" id="KW-1185">Reference proteome</keyword>
<evidence type="ECO:0000313" key="2">
    <source>
        <dbReference type="Proteomes" id="UP000095283"/>
    </source>
</evidence>
<sequence length="85" mass="10156">MNNIRIRNVQCCYNTSRKVLKKKKQNSRKKIQNKTEDRIVKKKKYGQISNPIVYEMYLNICLLIIKICIIISNKNCPEKNTKLRL</sequence>
<organism evidence="2 3">
    <name type="scientific">Heterorhabditis bacteriophora</name>
    <name type="common">Entomopathogenic nematode worm</name>
    <dbReference type="NCBI Taxonomy" id="37862"/>
    <lineage>
        <taxon>Eukaryota</taxon>
        <taxon>Metazoa</taxon>
        <taxon>Ecdysozoa</taxon>
        <taxon>Nematoda</taxon>
        <taxon>Chromadorea</taxon>
        <taxon>Rhabditida</taxon>
        <taxon>Rhabditina</taxon>
        <taxon>Rhabditomorpha</taxon>
        <taxon>Strongyloidea</taxon>
        <taxon>Heterorhabditidae</taxon>
        <taxon>Heterorhabditis</taxon>
    </lineage>
</organism>
<dbReference type="Proteomes" id="UP000095283">
    <property type="component" value="Unplaced"/>
</dbReference>